<sequence>MPAFLSSAPQVLTEKGFWEYKRCNCGGGMVKYKNGTGLEVWIVRGTTAVIKRSGRAISNGNINDLTPRLNEILNNGTPS</sequence>
<protein>
    <submittedName>
        <fullName evidence="1">Uncharacterized protein</fullName>
    </submittedName>
</protein>
<organism evidence="1">
    <name type="scientific">marine sediment metagenome</name>
    <dbReference type="NCBI Taxonomy" id="412755"/>
    <lineage>
        <taxon>unclassified sequences</taxon>
        <taxon>metagenomes</taxon>
        <taxon>ecological metagenomes</taxon>
    </lineage>
</organism>
<reference evidence="1" key="1">
    <citation type="journal article" date="2015" name="Nature">
        <title>Complex archaea that bridge the gap between prokaryotes and eukaryotes.</title>
        <authorList>
            <person name="Spang A."/>
            <person name="Saw J.H."/>
            <person name="Jorgensen S.L."/>
            <person name="Zaremba-Niedzwiedzka K."/>
            <person name="Martijn J."/>
            <person name="Lind A.E."/>
            <person name="van Eijk R."/>
            <person name="Schleper C."/>
            <person name="Guy L."/>
            <person name="Ettema T.J."/>
        </authorList>
    </citation>
    <scope>NUCLEOTIDE SEQUENCE</scope>
</reference>
<evidence type="ECO:0000313" key="1">
    <source>
        <dbReference type="EMBL" id="KKN67227.1"/>
    </source>
</evidence>
<name>A0A0F9SX65_9ZZZZ</name>
<proteinExistence type="predicted"/>
<dbReference type="AlphaFoldDB" id="A0A0F9SX65"/>
<dbReference type="EMBL" id="LAZR01000481">
    <property type="protein sequence ID" value="KKN67227.1"/>
    <property type="molecule type" value="Genomic_DNA"/>
</dbReference>
<gene>
    <name evidence="1" type="ORF">LCGC14_0464000</name>
</gene>
<comment type="caution">
    <text evidence="1">The sequence shown here is derived from an EMBL/GenBank/DDBJ whole genome shotgun (WGS) entry which is preliminary data.</text>
</comment>
<accession>A0A0F9SX65</accession>